<evidence type="ECO:0000313" key="4">
    <source>
        <dbReference type="Proteomes" id="UP000032452"/>
    </source>
</evidence>
<dbReference type="SMART" id="SM00028">
    <property type="entry name" value="TPR"/>
    <property type="match status" value="7"/>
</dbReference>
<dbReference type="SUPFAM" id="SSF48452">
    <property type="entry name" value="TPR-like"/>
    <property type="match status" value="2"/>
</dbReference>
<dbReference type="Proteomes" id="UP000032452">
    <property type="component" value="Unassembled WGS sequence"/>
</dbReference>
<name>A0A0D8ZT09_9CYAN</name>
<protein>
    <submittedName>
        <fullName evidence="3">Tetratricopeptide TPR_1 repeat-containing protein</fullName>
    </submittedName>
</protein>
<keyword evidence="4" id="KW-1185">Reference proteome</keyword>
<feature type="chain" id="PRO_5002337500" evidence="1">
    <location>
        <begin position="22"/>
        <end position="872"/>
    </location>
</feature>
<comment type="caution">
    <text evidence="3">The sequence shown here is derived from an EMBL/GenBank/DDBJ whole genome shotgun (WGS) entry which is preliminary data.</text>
</comment>
<dbReference type="EMBL" id="JYON01000009">
    <property type="protein sequence ID" value="KJH71875.1"/>
    <property type="molecule type" value="Genomic_DNA"/>
</dbReference>
<evidence type="ECO:0000256" key="1">
    <source>
        <dbReference type="SAM" id="SignalP"/>
    </source>
</evidence>
<proteinExistence type="predicted"/>
<dbReference type="InterPro" id="IPR024983">
    <property type="entry name" value="CHAT_dom"/>
</dbReference>
<dbReference type="AlphaFoldDB" id="A0A0D8ZT09"/>
<dbReference type="InterPro" id="IPR019734">
    <property type="entry name" value="TPR_rpt"/>
</dbReference>
<feature type="domain" description="CHAT" evidence="2">
    <location>
        <begin position="597"/>
        <end position="870"/>
    </location>
</feature>
<evidence type="ECO:0000259" key="2">
    <source>
        <dbReference type="Pfam" id="PF12770"/>
    </source>
</evidence>
<dbReference type="Pfam" id="PF12770">
    <property type="entry name" value="CHAT"/>
    <property type="match status" value="1"/>
</dbReference>
<dbReference type="PANTHER" id="PTHR10098">
    <property type="entry name" value="RAPSYN-RELATED"/>
    <property type="match status" value="1"/>
</dbReference>
<reference evidence="3 4" key="1">
    <citation type="submission" date="2015-02" db="EMBL/GenBank/DDBJ databases">
        <title>Draft genome of a novel marine cyanobacterium (Chroococcales) isolated from South Atlantic Ocean.</title>
        <authorList>
            <person name="Rigonato J."/>
            <person name="Alvarenga D.O."/>
            <person name="Branco L.H."/>
            <person name="Varani A.M."/>
            <person name="Brandini F.P."/>
            <person name="Fiore M.F."/>
        </authorList>
    </citation>
    <scope>NUCLEOTIDE SEQUENCE [LARGE SCALE GENOMIC DNA]</scope>
    <source>
        <strain evidence="3 4">CENA595</strain>
    </source>
</reference>
<accession>A0A0D8ZT09</accession>
<evidence type="ECO:0000313" key="3">
    <source>
        <dbReference type="EMBL" id="KJH71875.1"/>
    </source>
</evidence>
<keyword evidence="1" id="KW-0732">Signal</keyword>
<dbReference type="STRING" id="1618023.UH38_10350"/>
<dbReference type="PATRIC" id="fig|1618023.3.peg.3837"/>
<gene>
    <name evidence="3" type="ORF">UH38_10350</name>
</gene>
<dbReference type="Gene3D" id="1.25.40.10">
    <property type="entry name" value="Tetratricopeptide repeat domain"/>
    <property type="match status" value="3"/>
</dbReference>
<sequence>MLVKLTLAVAIAYLAPEQLLAATVRQPIAASVSVSQIQGTDSLQLFQTGKELYQTEQFARAIKVWQQALQAYQAQNDIANQAMVLSNLSLAYQQLGQWDEAKKAIANSLKLLQTDKAKNLPILAQALNTQGSLQLALGQPQQALNTWQQATASYTQAKDEIGIVRSLINQSQALQALGLYRRALVTLTTVNQKLQKQPDSQLKIASLRSLGNTLRVVGDLEQSQLVLQQSLALAQKLNSNSDIGAALFSLGNTARAQQDIKAALGYYRQATTASTGITQTQAQLNQLSVLVETNQLSAAQELLPQIQAEIASLPLSSKAIYAQIDFAQSWQEMSKKGKITASLPAIAQLSAIAVKRSQILGDKRAEAYALNNLGGLYEQTKQWKNARQLTEKSLLIAQAINAPDIAYRSSWQLGRILKAQGNTASAIATYTESVNTLKSLRNDLVAINPDVQFSFREEVEPIYRELVDLLLSDNPPDTLLNKGRLNVPVSSTVSQQNLLQARNVIESLQLAELDNFFREACIEANSVLLDSIADKANANAAIIYPIILRDRLEVIVKLPQQPLRHYTIAQSQNQVEQTIEMLRYKLIEPDRVKDVKALSEQVYSWLVQPVEADLAKTKVNTLVFVLDGSLRNIPMSVLYDGKQYLIEKYAVALSPGLQLLDPQPLAKKKLTALTAGLSTALIGSPYPSLPAVREEFELIKQAGVSTNQLLDQKFTSKALATKIDSSAFNVVHLATHGQFSSQAKDTFILAADGPINVNQLDNILRTRPQKSQDAIALLVLSACETAAGDKRAALGLAGVAIQAGARSTLASLWRIDDEATAIFIGEFYRELAKPGVTKAEALRRAQVAFLKQYPNYNRPNYWAAYVLIGNWL</sequence>
<dbReference type="InterPro" id="IPR011990">
    <property type="entry name" value="TPR-like_helical_dom_sf"/>
</dbReference>
<dbReference type="Pfam" id="PF13424">
    <property type="entry name" value="TPR_12"/>
    <property type="match status" value="3"/>
</dbReference>
<feature type="signal peptide" evidence="1">
    <location>
        <begin position="1"/>
        <end position="21"/>
    </location>
</feature>
<dbReference type="PANTHER" id="PTHR10098:SF112">
    <property type="entry name" value="SLR0380 PROTEIN"/>
    <property type="match status" value="1"/>
</dbReference>
<organism evidence="3 4">
    <name type="scientific">Aliterella atlantica CENA595</name>
    <dbReference type="NCBI Taxonomy" id="1618023"/>
    <lineage>
        <taxon>Bacteria</taxon>
        <taxon>Bacillati</taxon>
        <taxon>Cyanobacteriota</taxon>
        <taxon>Cyanophyceae</taxon>
        <taxon>Chroococcidiopsidales</taxon>
        <taxon>Aliterellaceae</taxon>
        <taxon>Aliterella</taxon>
    </lineage>
</organism>